<keyword evidence="4" id="KW-1185">Reference proteome</keyword>
<evidence type="ECO:0000259" key="2">
    <source>
        <dbReference type="Pfam" id="PF03184"/>
    </source>
</evidence>
<comment type="caution">
    <text evidence="3">The sequence shown here is derived from an EMBL/GenBank/DDBJ whole genome shotgun (WGS) entry which is preliminary data.</text>
</comment>
<evidence type="ECO:0000313" key="3">
    <source>
        <dbReference type="EMBL" id="KAK7113805.1"/>
    </source>
</evidence>
<accession>A0AAN9BYU1</accession>
<organism evidence="3 4">
    <name type="scientific">Littorina saxatilis</name>
    <dbReference type="NCBI Taxonomy" id="31220"/>
    <lineage>
        <taxon>Eukaryota</taxon>
        <taxon>Metazoa</taxon>
        <taxon>Spiralia</taxon>
        <taxon>Lophotrochozoa</taxon>
        <taxon>Mollusca</taxon>
        <taxon>Gastropoda</taxon>
        <taxon>Caenogastropoda</taxon>
        <taxon>Littorinimorpha</taxon>
        <taxon>Littorinoidea</taxon>
        <taxon>Littorinidae</taxon>
        <taxon>Littorina</taxon>
    </lineage>
</organism>
<reference evidence="3 4" key="1">
    <citation type="submission" date="2024-02" db="EMBL/GenBank/DDBJ databases">
        <title>Chromosome-scale genome assembly of the rough periwinkle Littorina saxatilis.</title>
        <authorList>
            <person name="De Jode A."/>
            <person name="Faria R."/>
            <person name="Formenti G."/>
            <person name="Sims Y."/>
            <person name="Smith T.P."/>
            <person name="Tracey A."/>
            <person name="Wood J.M.D."/>
            <person name="Zagrodzka Z.B."/>
            <person name="Johannesson K."/>
            <person name="Butlin R.K."/>
            <person name="Leder E.H."/>
        </authorList>
    </citation>
    <scope>NUCLEOTIDE SEQUENCE [LARGE SCALE GENOMIC DNA]</scope>
    <source>
        <strain evidence="3">Snail1</strain>
        <tissue evidence="3">Muscle</tissue>
    </source>
</reference>
<gene>
    <name evidence="3" type="ORF">V1264_013020</name>
</gene>
<evidence type="ECO:0000256" key="1">
    <source>
        <dbReference type="SAM" id="MobiDB-lite"/>
    </source>
</evidence>
<dbReference type="InterPro" id="IPR004875">
    <property type="entry name" value="DDE_SF_endonuclease_dom"/>
</dbReference>
<feature type="domain" description="DDE-1" evidence="2">
    <location>
        <begin position="1"/>
        <end position="120"/>
    </location>
</feature>
<dbReference type="GO" id="GO:0005634">
    <property type="term" value="C:nucleus"/>
    <property type="evidence" value="ECO:0007669"/>
    <property type="project" value="TreeGrafter"/>
</dbReference>
<dbReference type="Pfam" id="PF03184">
    <property type="entry name" value="DDE_1"/>
    <property type="match status" value="1"/>
</dbReference>
<dbReference type="PANTHER" id="PTHR19303">
    <property type="entry name" value="TRANSPOSON"/>
    <property type="match status" value="1"/>
</dbReference>
<dbReference type="GO" id="GO:0003677">
    <property type="term" value="F:DNA binding"/>
    <property type="evidence" value="ECO:0007669"/>
    <property type="project" value="TreeGrafter"/>
</dbReference>
<dbReference type="InterPro" id="IPR050863">
    <property type="entry name" value="CenT-Element_Derived"/>
</dbReference>
<name>A0AAN9BYU1_9CAEN</name>
<dbReference type="PANTHER" id="PTHR19303:SF73">
    <property type="entry name" value="PROTEIN PDC2"/>
    <property type="match status" value="1"/>
</dbReference>
<dbReference type="AlphaFoldDB" id="A0AAN9BYU1"/>
<feature type="region of interest" description="Disordered" evidence="1">
    <location>
        <begin position="173"/>
        <end position="204"/>
    </location>
</feature>
<dbReference type="EMBL" id="JBAMIC010000002">
    <property type="protein sequence ID" value="KAK7113805.1"/>
    <property type="molecule type" value="Genomic_DNA"/>
</dbReference>
<evidence type="ECO:0000313" key="4">
    <source>
        <dbReference type="Proteomes" id="UP001374579"/>
    </source>
</evidence>
<sequence>MTSILFKEWLNRLNSKMKAQGRRILMLVDNCSARPPVTLSNVKLHFLPPNTTSKLQPCDAGIIQTVKAHYRKRLLRHILVNMDEASSATELAKTVNILHAIRWLDLAWCSLKVSTIQKCFTKCGYVSSASETVESAEEMELETFPLDGGEKQLLEDVSWNDFVNMDRETGFVNPEPETIPLATQPQDHQSASEDDEEEERSITTKEALSQAGSLLNFAEMQGNVELVNAAFTLKSMLEDVKLREAGQAKQTGIQDFFKSS</sequence>
<dbReference type="Proteomes" id="UP001374579">
    <property type="component" value="Unassembled WGS sequence"/>
</dbReference>
<proteinExistence type="predicted"/>
<protein>
    <recommendedName>
        <fullName evidence="2">DDE-1 domain-containing protein</fullName>
    </recommendedName>
</protein>